<evidence type="ECO:0000313" key="2">
    <source>
        <dbReference type="EMBL" id="KAK9940284.1"/>
    </source>
</evidence>
<reference evidence="2 3" key="1">
    <citation type="journal article" date="2023" name="G3 (Bethesda)">
        <title>A chromosome-length genome assembly and annotation of blackberry (Rubus argutus, cv. 'Hillquist').</title>
        <authorList>
            <person name="Bruna T."/>
            <person name="Aryal R."/>
            <person name="Dudchenko O."/>
            <person name="Sargent D.J."/>
            <person name="Mead D."/>
            <person name="Buti M."/>
            <person name="Cavallini A."/>
            <person name="Hytonen T."/>
            <person name="Andres J."/>
            <person name="Pham M."/>
            <person name="Weisz D."/>
            <person name="Mascagni F."/>
            <person name="Usai G."/>
            <person name="Natali L."/>
            <person name="Bassil N."/>
            <person name="Fernandez G.E."/>
            <person name="Lomsadze A."/>
            <person name="Armour M."/>
            <person name="Olukolu B."/>
            <person name="Poorten T."/>
            <person name="Britton C."/>
            <person name="Davik J."/>
            <person name="Ashrafi H."/>
            <person name="Aiden E.L."/>
            <person name="Borodovsky M."/>
            <person name="Worthington M."/>
        </authorList>
    </citation>
    <scope>NUCLEOTIDE SEQUENCE [LARGE SCALE GENOMIC DNA]</scope>
    <source>
        <strain evidence="2">PI 553951</strain>
    </source>
</reference>
<evidence type="ECO:0000313" key="3">
    <source>
        <dbReference type="Proteomes" id="UP001457282"/>
    </source>
</evidence>
<feature type="region of interest" description="Disordered" evidence="1">
    <location>
        <begin position="49"/>
        <end position="78"/>
    </location>
</feature>
<dbReference type="Proteomes" id="UP001457282">
    <property type="component" value="Unassembled WGS sequence"/>
</dbReference>
<name>A0AAW1XUJ9_RUBAR</name>
<organism evidence="2 3">
    <name type="scientific">Rubus argutus</name>
    <name type="common">Southern blackberry</name>
    <dbReference type="NCBI Taxonomy" id="59490"/>
    <lineage>
        <taxon>Eukaryota</taxon>
        <taxon>Viridiplantae</taxon>
        <taxon>Streptophyta</taxon>
        <taxon>Embryophyta</taxon>
        <taxon>Tracheophyta</taxon>
        <taxon>Spermatophyta</taxon>
        <taxon>Magnoliopsida</taxon>
        <taxon>eudicotyledons</taxon>
        <taxon>Gunneridae</taxon>
        <taxon>Pentapetalae</taxon>
        <taxon>rosids</taxon>
        <taxon>fabids</taxon>
        <taxon>Rosales</taxon>
        <taxon>Rosaceae</taxon>
        <taxon>Rosoideae</taxon>
        <taxon>Rosoideae incertae sedis</taxon>
        <taxon>Rubus</taxon>
    </lineage>
</organism>
<sequence>MENPNTISKVKAYQTLARPRRGHIKIKIFKGLFKSLAWMLGGFGRKPAGEDGRFLSSNPQTPAETPSGNFSDAQSDRS</sequence>
<gene>
    <name evidence="2" type="ORF">M0R45_016952</name>
</gene>
<protein>
    <submittedName>
        <fullName evidence="2">Uncharacterized protein</fullName>
    </submittedName>
</protein>
<comment type="caution">
    <text evidence="2">The sequence shown here is derived from an EMBL/GenBank/DDBJ whole genome shotgun (WGS) entry which is preliminary data.</text>
</comment>
<dbReference type="EMBL" id="JBEDUW010000003">
    <property type="protein sequence ID" value="KAK9940284.1"/>
    <property type="molecule type" value="Genomic_DNA"/>
</dbReference>
<proteinExistence type="predicted"/>
<accession>A0AAW1XUJ9</accession>
<dbReference type="AlphaFoldDB" id="A0AAW1XUJ9"/>
<evidence type="ECO:0000256" key="1">
    <source>
        <dbReference type="SAM" id="MobiDB-lite"/>
    </source>
</evidence>
<keyword evidence="3" id="KW-1185">Reference proteome</keyword>
<feature type="compositionally biased region" description="Polar residues" evidence="1">
    <location>
        <begin position="55"/>
        <end position="78"/>
    </location>
</feature>